<feature type="compositionally biased region" description="Polar residues" evidence="1">
    <location>
        <begin position="70"/>
        <end position="80"/>
    </location>
</feature>
<keyword evidence="3" id="KW-1185">Reference proteome</keyword>
<dbReference type="Proteomes" id="UP000598775">
    <property type="component" value="Unassembled WGS sequence"/>
</dbReference>
<dbReference type="RefSeq" id="WP_188677026.1">
    <property type="nucleotide sequence ID" value="NZ_BMGP01000003.1"/>
</dbReference>
<dbReference type="AlphaFoldDB" id="A0A917B608"/>
<comment type="caution">
    <text evidence="2">The sequence shown here is derived from an EMBL/GenBank/DDBJ whole genome shotgun (WGS) entry which is preliminary data.</text>
</comment>
<evidence type="ECO:0000313" key="3">
    <source>
        <dbReference type="Proteomes" id="UP000598775"/>
    </source>
</evidence>
<evidence type="ECO:0000256" key="1">
    <source>
        <dbReference type="SAM" id="MobiDB-lite"/>
    </source>
</evidence>
<proteinExistence type="predicted"/>
<accession>A0A917B608</accession>
<feature type="region of interest" description="Disordered" evidence="1">
    <location>
        <begin position="59"/>
        <end position="80"/>
    </location>
</feature>
<protein>
    <submittedName>
        <fullName evidence="2">Uncharacterized protein</fullName>
    </submittedName>
</protein>
<organism evidence="2 3">
    <name type="scientific">Subtercola lobariae</name>
    <dbReference type="NCBI Taxonomy" id="1588641"/>
    <lineage>
        <taxon>Bacteria</taxon>
        <taxon>Bacillati</taxon>
        <taxon>Actinomycetota</taxon>
        <taxon>Actinomycetes</taxon>
        <taxon>Micrococcales</taxon>
        <taxon>Microbacteriaceae</taxon>
        <taxon>Subtercola</taxon>
    </lineage>
</organism>
<gene>
    <name evidence="2" type="ORF">GCM10011399_17690</name>
</gene>
<dbReference type="EMBL" id="BMGP01000003">
    <property type="protein sequence ID" value="GGF24642.1"/>
    <property type="molecule type" value="Genomic_DNA"/>
</dbReference>
<name>A0A917B608_9MICO</name>
<evidence type="ECO:0000313" key="2">
    <source>
        <dbReference type="EMBL" id="GGF24642.1"/>
    </source>
</evidence>
<reference evidence="2 3" key="1">
    <citation type="journal article" date="2014" name="Int. J. Syst. Evol. Microbiol.">
        <title>Complete genome sequence of Corynebacterium casei LMG S-19264T (=DSM 44701T), isolated from a smear-ripened cheese.</title>
        <authorList>
            <consortium name="US DOE Joint Genome Institute (JGI-PGF)"/>
            <person name="Walter F."/>
            <person name="Albersmeier A."/>
            <person name="Kalinowski J."/>
            <person name="Ruckert C."/>
        </authorList>
    </citation>
    <scope>NUCLEOTIDE SEQUENCE [LARGE SCALE GENOMIC DNA]</scope>
    <source>
        <strain evidence="2 3">CGMCC 1.12976</strain>
    </source>
</reference>
<sequence length="80" mass="7648">MSSQADSQAGLKGGSKVQAVGFASPVFQMLGAVDGPEGAVCGIDGVCDVPAVGVAPVAAPAGSAAENRAQDSSSTAVRSK</sequence>